<dbReference type="Proteomes" id="UP000008645">
    <property type="component" value="Chromosome"/>
</dbReference>
<protein>
    <submittedName>
        <fullName evidence="1">Uncharacterized protein</fullName>
    </submittedName>
</protein>
<dbReference type="KEGG" id="msk:MSUIS_00600"/>
<proteinExistence type="predicted"/>
<evidence type="ECO:0000313" key="2">
    <source>
        <dbReference type="Proteomes" id="UP000008645"/>
    </source>
</evidence>
<dbReference type="OrthoDB" id="397070at2"/>
<dbReference type="AlphaFoldDB" id="F0V2T1"/>
<reference evidence="1 2" key="1">
    <citation type="journal article" date="2011" name="J. Bacteriol.">
        <title>Complete genome sequence of the hemotrophic Mycoplasma suis strain KI3806.</title>
        <authorList>
            <person name="Oehlerking J."/>
            <person name="Kube M."/>
            <person name="Felder K.M."/>
            <person name="Matter D."/>
            <person name="Wittenbrink M.M."/>
            <person name="Schwarzenbach S."/>
            <person name="Kramer M.M."/>
            <person name="Hoelzle K."/>
            <person name="Hoelzle L.E."/>
        </authorList>
    </citation>
    <scope>NUCLEOTIDE SEQUENCE [LARGE SCALE GENOMIC DNA]</scope>
    <source>
        <strain evidence="2">KI_3806</strain>
    </source>
</reference>
<sequence>MQKKLLTLVNQFLGKGDETPFPELTINSIDWTRDYTSSVLAERKWIIKSLQNDFNTSEEESEFFKNEKYWSESKVKKLYQLSNFPHLLENSYFYRRPKSSGLLFLDHLHYHDKELEKSIHKSHLSFLDRFESDSSFIDFENSNSYSQLINFKDFKEEKEDKRKQVQKENLFSELVKLNLSRECEDLAKKISEMSTSIISSSLKREVQQFKPKKWKNWATTTSLIPRKMVSLDTSIPHLFLKNFLQTGLTPVESSLIPVGVLTRNFVKFTERFSVLRHISKEEVDKKMEGARGLNVHKDYVQWVDPEEKWFYTFLPLLNLYFDRFRERYVHTSITTWEEPEGFLSLADVETGDSLSFSEDYRRPVFLYEGIPPLTIGEDLHTIGNLIDSYEKESQEINKKELEEGGLAISSSSIDLDNCLKWIKQEMVD</sequence>
<dbReference type="HOGENOM" id="CLU_642039_0_0_14"/>
<dbReference type="RefSeq" id="WP_013608766.1">
    <property type="nucleotide sequence ID" value="NC_015153.1"/>
</dbReference>
<gene>
    <name evidence="1" type="ORF">MSUIS_00600</name>
</gene>
<accession>F0V2T1</accession>
<name>F0V2T1_MYCS3</name>
<organism evidence="1 2">
    <name type="scientific">Mycoplasma suis (strain KI_3806)</name>
    <dbReference type="NCBI Taxonomy" id="708248"/>
    <lineage>
        <taxon>Bacteria</taxon>
        <taxon>Bacillati</taxon>
        <taxon>Mycoplasmatota</taxon>
        <taxon>Mollicutes</taxon>
        <taxon>Mycoplasmataceae</taxon>
        <taxon>Mycoplasma</taxon>
    </lineage>
</organism>
<evidence type="ECO:0000313" key="1">
    <source>
        <dbReference type="EMBL" id="CBZ40153.1"/>
    </source>
</evidence>
<dbReference type="EMBL" id="FQ790233">
    <property type="protein sequence ID" value="CBZ40153.1"/>
    <property type="molecule type" value="Genomic_DNA"/>
</dbReference>